<dbReference type="Proteomes" id="UP001164390">
    <property type="component" value="Chromosome"/>
</dbReference>
<dbReference type="SUPFAM" id="SSF52980">
    <property type="entry name" value="Restriction endonuclease-like"/>
    <property type="match status" value="1"/>
</dbReference>
<evidence type="ECO:0000256" key="9">
    <source>
        <dbReference type="ARBA" id="ARBA00022842"/>
    </source>
</evidence>
<dbReference type="GO" id="GO:0000724">
    <property type="term" value="P:double-strand break repair via homologous recombination"/>
    <property type="evidence" value="ECO:0007669"/>
    <property type="project" value="UniProtKB-UniRule"/>
</dbReference>
<dbReference type="PANTHER" id="PTHR11070:SF23">
    <property type="entry name" value="RECBCD ENZYME SUBUNIT RECB"/>
    <property type="match status" value="1"/>
</dbReference>
<comment type="catalytic activity">
    <reaction evidence="13 15">
        <text>Couples ATP hydrolysis with the unwinding of duplex DNA by translocating in the 3'-5' direction.</text>
        <dbReference type="EC" id="5.6.2.4"/>
    </reaction>
</comment>
<dbReference type="InterPro" id="IPR000212">
    <property type="entry name" value="DNA_helicase_UvrD/REP"/>
</dbReference>
<accession>A0AA46YLA5</accession>
<dbReference type="InterPro" id="IPR027417">
    <property type="entry name" value="P-loop_NTPase"/>
</dbReference>
<feature type="active site" description="For nuclease activity" evidence="15">
    <location>
        <position position="993"/>
    </location>
</feature>
<evidence type="ECO:0000256" key="13">
    <source>
        <dbReference type="ARBA" id="ARBA00034617"/>
    </source>
</evidence>
<dbReference type="GO" id="GO:0005829">
    <property type="term" value="C:cytosol"/>
    <property type="evidence" value="ECO:0007669"/>
    <property type="project" value="TreeGrafter"/>
</dbReference>
<evidence type="ECO:0000256" key="7">
    <source>
        <dbReference type="ARBA" id="ARBA00022839"/>
    </source>
</evidence>
<comment type="function">
    <text evidence="15">A helicase/nuclease that prepares dsDNA breaks (DSB) for recombinational DNA repair. Binds to DSBs and unwinds DNA via a highly rapid and processive ATP-dependent bidirectional helicase activity. Unwinds dsDNA until it encounters a Chi (crossover hotspot instigator) sequence from the 3' direction. Cuts ssDNA a few nucleotides 3' to the Chi site. The properties and activities of the enzyme are changed at Chi. The Chi-altered holoenzyme produces a long 3'-ssDNA overhang and facilitates RecA-binding to the ssDNA for homologous DNA recombination and repair. Holoenzyme degrades any linearized DNA that is unable to undergo homologous recombination. In the holoenzyme this subunit contributes ATPase, 3'-5' helicase, exonuclease activity and loads RecA onto ssDNA.</text>
</comment>
<dbReference type="EMBL" id="CP094970">
    <property type="protein sequence ID" value="UYM04678.1"/>
    <property type="molecule type" value="Genomic_DNA"/>
</dbReference>
<feature type="domain" description="UvrD-like helicase ATP-binding" evidence="17">
    <location>
        <begin position="1"/>
        <end position="326"/>
    </location>
</feature>
<keyword evidence="6 15" id="KW-0347">Helicase</keyword>
<keyword evidence="12 15" id="KW-0413">Isomerase</keyword>
<dbReference type="PROSITE" id="PS51198">
    <property type="entry name" value="UVRD_HELICASE_ATP_BIND"/>
    <property type="match status" value="1"/>
</dbReference>
<keyword evidence="1 15" id="KW-0540">Nuclease</keyword>
<keyword evidence="5 15" id="KW-0378">Hydrolase</keyword>
<dbReference type="Gene3D" id="3.90.320.10">
    <property type="match status" value="1"/>
</dbReference>
<dbReference type="InterPro" id="IPR011604">
    <property type="entry name" value="PDDEXK-like_dom_sf"/>
</dbReference>
<dbReference type="Gene3D" id="3.40.50.300">
    <property type="entry name" value="P-loop containing nucleotide triphosphate hydrolases"/>
    <property type="match status" value="3"/>
</dbReference>
<evidence type="ECO:0000313" key="20">
    <source>
        <dbReference type="Proteomes" id="UP001164390"/>
    </source>
</evidence>
<proteinExistence type="inferred from homology"/>
<comment type="domain">
    <text evidence="15">The N-terminal DNA-binding domain is a ssDNA-dependent ATPase and has ATP-dependent 3'-5' helicase function. This domain interacts with RecC.</text>
</comment>
<dbReference type="HAMAP" id="MF_01485">
    <property type="entry name" value="RecB"/>
    <property type="match status" value="1"/>
</dbReference>
<dbReference type="GO" id="GO:0005524">
    <property type="term" value="F:ATP binding"/>
    <property type="evidence" value="ECO:0007669"/>
    <property type="project" value="UniProtKB-UniRule"/>
</dbReference>
<evidence type="ECO:0000256" key="5">
    <source>
        <dbReference type="ARBA" id="ARBA00022801"/>
    </source>
</evidence>
<dbReference type="EC" id="5.6.2.4" evidence="15"/>
<keyword evidence="4 15" id="KW-0227">DNA damage</keyword>
<dbReference type="AlphaFoldDB" id="A0AA46YLA5"/>
<sequence>MTDNFDLLGPLPTGTTVLEASAGTGKTHAIATLAVRYLAAGVPIESMMMITFGRAATVELRERVRERLTYAAHAAANGDAHDPLVAHLLDADPAEVERRCSRLATAVADFDAATIATTHGFCQQMLAGLGIAADVDHDVRFAEDTADVVTEVVQDLYVRAYGAVDSAAPAFTLGKAIEIASDAVCDHSSRLEPRDAAPDSVADLRRRIAESARSGVQDRKRLKRLMDYDDLLVHLRDALVDSATGRDAQDRIRSRYDVVLVDEFQDTDPVQWEILATTFHGHRTLVLIGDPKQAIYAFRGADVTTYLDAIGDADSQSTLGTNWRSDAPLVRALGSVMGETSLGDDRIVVHDVDAAHQGQSIAGERATPLRFRLVTRDVLEAARNGLIPVAAVRAHVAADVAQDIVAVLESDTRVTDRDGTEHAVGPGDLAVLVQRNVDGQTVRDALQSAGVPAVLTGTSSVFLSDAASDWLTLLTALEQPHRPGLTRAAALTRFVGWTPERLASDEAGIDRLAGTLREWADTLARRGVAALLETVTSTTGFAERLLRRADGERELTDVRHIGQILHAEAGRGEVGVSALVEWLRGRIREARIDVTEERSRRLESDANAVQVVTVHRAKGLEFPIVYAPYLWDRFVAKTPDPLRLHDGGARVLDVGGSDDPGYAERRKAHAEEDAGESLRLAYVALTRARAQVVAYWAPTKNTETAPLHRMLFASRGIDGSLPQWVAVPADSAVRAHLMSLSERAAGTIAVEVATGEGDRAWQPPSDAPPPLAVREFDRTVDSNWARMSYSRLTAGLHEFDDGATSEAEDPGTVDEPVVEVASDATRGPVSPMAELPVGAAFGTHVHGVLEELDFADTDLRTRIIDLSADSGRAVGVEPAALADAMLPSLSTPLGPLASGLRLVDVPRGGRLDELDFELPLAGGDTSTADASVASIAGLLREHLPADDPLAAYAGDLAAPQLAARRLRGFLTGSIDLVLRVGAAEGAPCYLVVDYKTNWIGTDETLTAWHYRPDALAGAMRAAHYPLQALLYSVALHRFLRWRQPAYDPDTHLGGVLYLFLRGMCGPETPVVDGVPCGVFSWRPPASLVVGLSDLLDRGAG</sequence>
<evidence type="ECO:0000259" key="18">
    <source>
        <dbReference type="PROSITE" id="PS51217"/>
    </source>
</evidence>
<feature type="region of interest" description="DNA-binding and helicase activity, interacts with RecC" evidence="15">
    <location>
        <begin position="1"/>
        <end position="739"/>
    </location>
</feature>
<dbReference type="Pfam" id="PF00580">
    <property type="entry name" value="UvrD-helicase"/>
    <property type="match status" value="1"/>
</dbReference>
<evidence type="ECO:0000256" key="1">
    <source>
        <dbReference type="ARBA" id="ARBA00022722"/>
    </source>
</evidence>
<feature type="binding site" evidence="15">
    <location>
        <position position="975"/>
    </location>
    <ligand>
        <name>Mg(2+)</name>
        <dbReference type="ChEBI" id="CHEBI:18420"/>
    </ligand>
</feature>
<comment type="miscellaneous">
    <text evidence="15">In the RecBCD complex, RecB has a slow 3'-5' helicase, an exonuclease activity and loads RecA onto ssDNA, RecD has a fast 5'-3' helicase activity, while RecC stimulates the ATPase and processivity of the RecB helicase and contributes to recognition of the Chi site.</text>
</comment>
<dbReference type="CDD" id="cd22352">
    <property type="entry name" value="RecB_C-like"/>
    <property type="match status" value="1"/>
</dbReference>
<feature type="binding site" evidence="15">
    <location>
        <position position="846"/>
    </location>
    <ligand>
        <name>Mg(2+)</name>
        <dbReference type="ChEBI" id="CHEBI:18420"/>
    </ligand>
</feature>
<keyword evidence="7 15" id="KW-0269">Exonuclease</keyword>
<dbReference type="PROSITE" id="PS51217">
    <property type="entry name" value="UVRD_HELICASE_CTER"/>
    <property type="match status" value="1"/>
</dbReference>
<comment type="domain">
    <text evidence="15">The C-terminal domain has nuclease activity and interacts with RecD. It interacts with RecA, facilitating its loading onto ssDNA.</text>
</comment>
<dbReference type="Pfam" id="PF13361">
    <property type="entry name" value="UvrD_C"/>
    <property type="match status" value="1"/>
</dbReference>
<dbReference type="RefSeq" id="WP_271633436.1">
    <property type="nucleotide sequence ID" value="NZ_CP094970.1"/>
</dbReference>
<evidence type="ECO:0000256" key="2">
    <source>
        <dbReference type="ARBA" id="ARBA00022723"/>
    </source>
</evidence>
<evidence type="ECO:0000256" key="6">
    <source>
        <dbReference type="ARBA" id="ARBA00022806"/>
    </source>
</evidence>
<evidence type="ECO:0000313" key="19">
    <source>
        <dbReference type="EMBL" id="UYM04678.1"/>
    </source>
</evidence>
<feature type="domain" description="UvrD-like helicase C-terminal" evidence="18">
    <location>
        <begin position="356"/>
        <end position="619"/>
    </location>
</feature>
<comment type="catalytic activity">
    <reaction evidence="14 15">
        <text>ATP + H2O = ADP + phosphate + H(+)</text>
        <dbReference type="Rhea" id="RHEA:13065"/>
        <dbReference type="ChEBI" id="CHEBI:15377"/>
        <dbReference type="ChEBI" id="CHEBI:15378"/>
        <dbReference type="ChEBI" id="CHEBI:30616"/>
        <dbReference type="ChEBI" id="CHEBI:43474"/>
        <dbReference type="ChEBI" id="CHEBI:456216"/>
        <dbReference type="EC" id="5.6.2.4"/>
    </reaction>
</comment>
<keyword evidence="3 15" id="KW-0547">Nucleotide-binding</keyword>
<dbReference type="GO" id="GO:0003677">
    <property type="term" value="F:DNA binding"/>
    <property type="evidence" value="ECO:0007669"/>
    <property type="project" value="UniProtKB-UniRule"/>
</dbReference>
<dbReference type="InterPro" id="IPR004586">
    <property type="entry name" value="RecB"/>
</dbReference>
<keyword evidence="11 15" id="KW-0234">DNA repair</keyword>
<protein>
    <recommendedName>
        <fullName evidence="15">RecBCD enzyme subunit RecB</fullName>
        <ecNumber evidence="15">3.1.11.5</ecNumber>
        <ecNumber evidence="15">5.6.2.4</ecNumber>
    </recommendedName>
    <alternativeName>
        <fullName evidence="15">DNA 3'-5' helicase subunit RecB</fullName>
    </alternativeName>
    <alternativeName>
        <fullName evidence="15">Exonuclease V subunit RecB</fullName>
        <shortName evidence="15">ExoV subunit RecB</shortName>
    </alternativeName>
    <alternativeName>
        <fullName evidence="15">Helicase/nuclease RecBCD subunit RecB</fullName>
    </alternativeName>
</protein>
<evidence type="ECO:0000256" key="16">
    <source>
        <dbReference type="PROSITE-ProRule" id="PRU00560"/>
    </source>
</evidence>
<dbReference type="GO" id="GO:0008854">
    <property type="term" value="F:exodeoxyribonuclease V activity"/>
    <property type="evidence" value="ECO:0007669"/>
    <property type="project" value="UniProtKB-EC"/>
</dbReference>
<name>A0AA46YLA5_9ACTN</name>
<dbReference type="Gene3D" id="1.10.486.10">
    <property type="entry name" value="PCRA, domain 4"/>
    <property type="match status" value="1"/>
</dbReference>
<dbReference type="GO" id="GO:0009338">
    <property type="term" value="C:exodeoxyribonuclease V complex"/>
    <property type="evidence" value="ECO:0007669"/>
    <property type="project" value="TreeGrafter"/>
</dbReference>
<gene>
    <name evidence="15" type="primary">recB</name>
    <name evidence="19" type="ORF">L0C25_19400</name>
</gene>
<keyword evidence="2 15" id="KW-0479">Metal-binding</keyword>
<dbReference type="SUPFAM" id="SSF52540">
    <property type="entry name" value="P-loop containing nucleoside triphosphate hydrolases"/>
    <property type="match status" value="1"/>
</dbReference>
<comment type="catalytic activity">
    <reaction evidence="15">
        <text>Exonucleolytic cleavage (in the presence of ATP) in either 5'- to 3'- or 3'- to 5'-direction to yield 5'-phosphooligonucleotides.</text>
        <dbReference type="EC" id="3.1.11.5"/>
    </reaction>
</comment>
<keyword evidence="8 15" id="KW-0067">ATP-binding</keyword>
<dbReference type="CDD" id="cd17932">
    <property type="entry name" value="DEXQc_UvrD"/>
    <property type="match status" value="1"/>
</dbReference>
<dbReference type="InterPro" id="IPR014017">
    <property type="entry name" value="DNA_helicase_UvrD-like_C"/>
</dbReference>
<keyword evidence="20" id="KW-1185">Reference proteome</keyword>
<organism evidence="19 20">
    <name type="scientific">Solicola gregarius</name>
    <dbReference type="NCBI Taxonomy" id="2908642"/>
    <lineage>
        <taxon>Bacteria</taxon>
        <taxon>Bacillati</taxon>
        <taxon>Actinomycetota</taxon>
        <taxon>Actinomycetes</taxon>
        <taxon>Propionibacteriales</taxon>
        <taxon>Nocardioidaceae</taxon>
        <taxon>Solicola</taxon>
    </lineage>
</organism>
<dbReference type="GO" id="GO:0000287">
    <property type="term" value="F:magnesium ion binding"/>
    <property type="evidence" value="ECO:0007669"/>
    <property type="project" value="UniProtKB-UniRule"/>
</dbReference>
<evidence type="ECO:0000256" key="14">
    <source>
        <dbReference type="ARBA" id="ARBA00048988"/>
    </source>
</evidence>
<dbReference type="KEGG" id="sgrg:L0C25_19400"/>
<feature type="region of interest" description="Nuclease activity, interacts with RecD and RecA" evidence="15">
    <location>
        <begin position="783"/>
        <end position="1100"/>
    </location>
</feature>
<comment type="cofactor">
    <cofactor evidence="15">
        <name>Mg(2+)</name>
        <dbReference type="ChEBI" id="CHEBI:18420"/>
    </cofactor>
    <text evidence="15">Binds 1 Mg(2+) ion per subunit.</text>
</comment>
<feature type="binding site" evidence="15">
    <location>
        <position position="993"/>
    </location>
    <ligand>
        <name>Mg(2+)</name>
        <dbReference type="ChEBI" id="CHEBI:18420"/>
    </ligand>
</feature>
<evidence type="ECO:0000256" key="11">
    <source>
        <dbReference type="ARBA" id="ARBA00023204"/>
    </source>
</evidence>
<dbReference type="EC" id="3.1.11.5" evidence="15"/>
<dbReference type="PANTHER" id="PTHR11070">
    <property type="entry name" value="UVRD / RECB / PCRA DNA HELICASE FAMILY MEMBER"/>
    <property type="match status" value="1"/>
</dbReference>
<evidence type="ECO:0000256" key="4">
    <source>
        <dbReference type="ARBA" id="ARBA00022763"/>
    </source>
</evidence>
<comment type="subunit">
    <text evidence="15">Heterotrimer of RecB, RecC and RecD. All subunits contribute to DNA-binding. Interacts with RecA.</text>
</comment>
<evidence type="ECO:0000256" key="3">
    <source>
        <dbReference type="ARBA" id="ARBA00022741"/>
    </source>
</evidence>
<evidence type="ECO:0000256" key="15">
    <source>
        <dbReference type="HAMAP-Rule" id="MF_01485"/>
    </source>
</evidence>
<keyword evidence="9 15" id="KW-0460">Magnesium</keyword>
<keyword evidence="10 15" id="KW-0238">DNA-binding</keyword>
<evidence type="ECO:0000256" key="8">
    <source>
        <dbReference type="ARBA" id="ARBA00022840"/>
    </source>
</evidence>
<dbReference type="InterPro" id="IPR011335">
    <property type="entry name" value="Restrct_endonuc-II-like"/>
</dbReference>
<evidence type="ECO:0000256" key="12">
    <source>
        <dbReference type="ARBA" id="ARBA00023235"/>
    </source>
</evidence>
<dbReference type="GO" id="GO:0043138">
    <property type="term" value="F:3'-5' DNA helicase activity"/>
    <property type="evidence" value="ECO:0007669"/>
    <property type="project" value="UniProtKB-UniRule"/>
</dbReference>
<evidence type="ECO:0000259" key="17">
    <source>
        <dbReference type="PROSITE" id="PS51198"/>
    </source>
</evidence>
<evidence type="ECO:0000256" key="10">
    <source>
        <dbReference type="ARBA" id="ARBA00023125"/>
    </source>
</evidence>
<comment type="similarity">
    <text evidence="15">Belongs to the helicase family. UvrD subfamily.</text>
</comment>
<dbReference type="InterPro" id="IPR014016">
    <property type="entry name" value="UvrD-like_ATP-bd"/>
</dbReference>
<feature type="binding site" evidence="16">
    <location>
        <begin position="20"/>
        <end position="27"/>
    </location>
    <ligand>
        <name>ATP</name>
        <dbReference type="ChEBI" id="CHEBI:30616"/>
    </ligand>
</feature>
<reference evidence="19" key="1">
    <citation type="submission" date="2022-01" db="EMBL/GenBank/DDBJ databases">
        <title>Nocardioidaceae gen. sp. A5X3R13.</title>
        <authorList>
            <person name="Lopez Marin M.A."/>
            <person name="Uhlik O."/>
        </authorList>
    </citation>
    <scope>NUCLEOTIDE SEQUENCE</scope>
    <source>
        <strain evidence="19">A5X3R13</strain>
    </source>
</reference>